<gene>
    <name evidence="3" type="ORF">KDD93_07230</name>
</gene>
<dbReference type="Pfam" id="PF00589">
    <property type="entry name" value="Phage_integrase"/>
    <property type="match status" value="1"/>
</dbReference>
<evidence type="ECO:0000313" key="4">
    <source>
        <dbReference type="Proteomes" id="UP000682951"/>
    </source>
</evidence>
<dbReference type="SUPFAM" id="SSF56349">
    <property type="entry name" value="DNA breaking-rejoining enzymes"/>
    <property type="match status" value="1"/>
</dbReference>
<comment type="caution">
    <text evidence="3">The sequence shown here is derived from an EMBL/GenBank/DDBJ whole genome shotgun (WGS) entry which is preliminary data.</text>
</comment>
<name>A0ABS5HJL5_9BACT</name>
<feature type="domain" description="Tyr recombinase" evidence="2">
    <location>
        <begin position="1"/>
        <end position="51"/>
    </location>
</feature>
<keyword evidence="1" id="KW-0233">DNA recombination</keyword>
<sequence length="71" mass="8498">MHSLRHTYASILLNDKVNPLIIKENLGHKDLKMLENVYGHFTGLSNEDKLKLQNRLLYYKLYLRLPRYLNL</sequence>
<keyword evidence="4" id="KW-1185">Reference proteome</keyword>
<proteinExistence type="predicted"/>
<dbReference type="EMBL" id="JAGSSW010000007">
    <property type="protein sequence ID" value="MBR8464353.1"/>
    <property type="molecule type" value="Genomic_DNA"/>
</dbReference>
<accession>A0ABS5HJL5</accession>
<dbReference type="InterPro" id="IPR011010">
    <property type="entry name" value="DNA_brk_join_enz"/>
</dbReference>
<dbReference type="Proteomes" id="UP000682951">
    <property type="component" value="Unassembled WGS sequence"/>
</dbReference>
<evidence type="ECO:0000313" key="3">
    <source>
        <dbReference type="EMBL" id="MBR8464353.1"/>
    </source>
</evidence>
<evidence type="ECO:0000256" key="1">
    <source>
        <dbReference type="ARBA" id="ARBA00023172"/>
    </source>
</evidence>
<protein>
    <submittedName>
        <fullName evidence="3">Tyrosine-type recombinase/integrase</fullName>
    </submittedName>
</protein>
<reference evidence="3 4" key="1">
    <citation type="submission" date="2021-04" db="EMBL/GenBank/DDBJ databases">
        <title>Molecular and phenotypic characterization and identification of bacterial isolates recovered from the Anatolian ground squirrels (Spermophilus xanthoprymnus) and which have the potential to form a new species in the Campylobacter genus.</title>
        <authorList>
            <person name="Aydin F."/>
            <person name="Abay S."/>
            <person name="Kayman T."/>
            <person name="Karakaya E."/>
            <person name="Mustak H.K."/>
            <person name="Mustak I.B."/>
            <person name="Bilgin N."/>
            <person name="Duzler A."/>
            <person name="Sahin O."/>
            <person name="Guran O."/>
            <person name="Saticioglu I.B."/>
        </authorList>
    </citation>
    <scope>NUCLEOTIDE SEQUENCE [LARGE SCALE GENOMIC DNA]</scope>
    <source>
        <strain evidence="4">faydin-G24</strain>
    </source>
</reference>
<dbReference type="InterPro" id="IPR013762">
    <property type="entry name" value="Integrase-like_cat_sf"/>
</dbReference>
<organism evidence="3 4">
    <name type="scientific">Campylobacter anatolicus</name>
    <dbReference type="NCBI Taxonomy" id="2829105"/>
    <lineage>
        <taxon>Bacteria</taxon>
        <taxon>Pseudomonadati</taxon>
        <taxon>Campylobacterota</taxon>
        <taxon>Epsilonproteobacteria</taxon>
        <taxon>Campylobacterales</taxon>
        <taxon>Campylobacteraceae</taxon>
        <taxon>Campylobacter</taxon>
    </lineage>
</organism>
<dbReference type="InterPro" id="IPR002104">
    <property type="entry name" value="Integrase_catalytic"/>
</dbReference>
<evidence type="ECO:0000259" key="2">
    <source>
        <dbReference type="PROSITE" id="PS51898"/>
    </source>
</evidence>
<dbReference type="Gene3D" id="1.10.443.10">
    <property type="entry name" value="Intergrase catalytic core"/>
    <property type="match status" value="1"/>
</dbReference>
<dbReference type="PROSITE" id="PS51898">
    <property type="entry name" value="TYR_RECOMBINASE"/>
    <property type="match status" value="1"/>
</dbReference>